<dbReference type="AlphaFoldDB" id="A0A6I1TU12"/>
<dbReference type="InterPro" id="IPR051612">
    <property type="entry name" value="Teichoic_Acid_Biosynth"/>
</dbReference>
<proteinExistence type="predicted"/>
<dbReference type="Gene3D" id="3.40.50.12580">
    <property type="match status" value="1"/>
</dbReference>
<evidence type="ECO:0000313" key="2">
    <source>
        <dbReference type="EMBL" id="MQQ29247.1"/>
    </source>
</evidence>
<dbReference type="Pfam" id="PF04464">
    <property type="entry name" value="Glyphos_transf"/>
    <property type="match status" value="1"/>
</dbReference>
<dbReference type="SUPFAM" id="SSF53756">
    <property type="entry name" value="UDP-Glycosyltransferase/glycogen phosphorylase"/>
    <property type="match status" value="1"/>
</dbReference>
<dbReference type="InterPro" id="IPR007554">
    <property type="entry name" value="Glycerophosphate_synth"/>
</dbReference>
<name>A0A6I1TU12_STRMT</name>
<keyword evidence="1" id="KW-0812">Transmembrane</keyword>
<dbReference type="InterPro" id="IPR043148">
    <property type="entry name" value="TagF_C"/>
</dbReference>
<keyword evidence="1" id="KW-0472">Membrane</keyword>
<comment type="caution">
    <text evidence="2">The sequence shown here is derived from an EMBL/GenBank/DDBJ whole genome shotgun (WGS) entry which is preliminary data.</text>
</comment>
<reference evidence="2 3" key="1">
    <citation type="submission" date="2019-10" db="EMBL/GenBank/DDBJ databases">
        <title>Streptococcus mitis of the oral and urogenital tracts.</title>
        <authorList>
            <person name="Price T."/>
            <person name="Mores C.R."/>
            <person name="Putonti C."/>
            <person name="Wolfe A.J."/>
        </authorList>
    </citation>
    <scope>NUCLEOTIDE SEQUENCE [LARGE SCALE GENOMIC DNA]</scope>
    <source>
        <strain evidence="2 3">SM10</strain>
    </source>
</reference>
<dbReference type="EMBL" id="WIJP01000003">
    <property type="protein sequence ID" value="MQQ29247.1"/>
    <property type="molecule type" value="Genomic_DNA"/>
</dbReference>
<feature type="transmembrane region" description="Helical" evidence="1">
    <location>
        <begin position="12"/>
        <end position="34"/>
    </location>
</feature>
<dbReference type="GO" id="GO:0016020">
    <property type="term" value="C:membrane"/>
    <property type="evidence" value="ECO:0007669"/>
    <property type="project" value="InterPro"/>
</dbReference>
<protein>
    <submittedName>
        <fullName evidence="2">Teichoic acid biosynthesis protein B</fullName>
    </submittedName>
</protein>
<organism evidence="2 3">
    <name type="scientific">Streptococcus mitis</name>
    <dbReference type="NCBI Taxonomy" id="28037"/>
    <lineage>
        <taxon>Bacteria</taxon>
        <taxon>Bacillati</taxon>
        <taxon>Bacillota</taxon>
        <taxon>Bacilli</taxon>
        <taxon>Lactobacillales</taxon>
        <taxon>Streptococcaceae</taxon>
        <taxon>Streptococcus</taxon>
        <taxon>Streptococcus mitis group</taxon>
    </lineage>
</organism>
<accession>A0A6I1TU12</accession>
<dbReference type="Proteomes" id="UP000438885">
    <property type="component" value="Unassembled WGS sequence"/>
</dbReference>
<keyword evidence="1" id="KW-1133">Transmembrane helix</keyword>
<evidence type="ECO:0000256" key="1">
    <source>
        <dbReference type="SAM" id="Phobius"/>
    </source>
</evidence>
<dbReference type="PANTHER" id="PTHR37316">
    <property type="entry name" value="TEICHOIC ACID GLYCEROL-PHOSPHATE PRIMASE"/>
    <property type="match status" value="1"/>
</dbReference>
<dbReference type="PANTHER" id="PTHR37316:SF3">
    <property type="entry name" value="TEICHOIC ACID GLYCEROL-PHOSPHATE TRANSFERASE"/>
    <property type="match status" value="1"/>
</dbReference>
<dbReference type="RefSeq" id="WP_153223304.1">
    <property type="nucleotide sequence ID" value="NZ_WIJP01000003.1"/>
</dbReference>
<dbReference type="GO" id="GO:0047355">
    <property type="term" value="F:CDP-glycerol glycerophosphotransferase activity"/>
    <property type="evidence" value="ECO:0007669"/>
    <property type="project" value="InterPro"/>
</dbReference>
<evidence type="ECO:0000313" key="3">
    <source>
        <dbReference type="Proteomes" id="UP000438885"/>
    </source>
</evidence>
<sequence>MNRNFIEKLRLISIRDIISLIFIFPIAYVISLFFRRKNKNLILICESEKEARDNGYWLFKYIRKNHPEENVIYVIDLKSPDAHKVKELGECIQYWSFKHWVYYLSAGVNVSTQKAGNPNAAVFNLMEVYLGLKTNKIFLQHGITKDDAKWLYYKNTKMRGFICGAEQEYIEVKEKFGYPSGYVQYLGFPRFDNLHRNIVNNNQILVMPTWREWLNLNTKARNNFNEGSIFTESEYFKKWNEFLVNDDLKNFLEKNNLTLIFYPHRNMQKNLQDFQTSSNNIKLADWKKYDIQELLKKSAFLITDYSSVFMDFCYMRKPVLFYQFDYKKFREGQYEEGYYDYKDGFGKSIDTLDELIKEIKNQFKNNWILEDKYKGKIDKFFRIHDDQNSKRVYTFIKEVLGENE</sequence>
<gene>
    <name evidence="2" type="ORF">GEZ84_02400</name>
</gene>